<dbReference type="STRING" id="1229780.BN381_10181"/>
<dbReference type="PANTHER" id="PTHR12526">
    <property type="entry name" value="GLYCOSYLTRANSFERASE"/>
    <property type="match status" value="1"/>
</dbReference>
<feature type="domain" description="Glycosyltransferase subfamily 4-like N-terminal" evidence="4">
    <location>
        <begin position="19"/>
        <end position="193"/>
    </location>
</feature>
<comment type="caution">
    <text evidence="5">The sequence shown here is derived from an EMBL/GenBank/DDBJ whole genome shotgun (WGS) entry which is preliminary data.</text>
</comment>
<evidence type="ECO:0000313" key="5">
    <source>
        <dbReference type="EMBL" id="CCM61950.1"/>
    </source>
</evidence>
<organism evidence="5 6">
    <name type="scientific">Candidatus Neomicrothrix parvicella RN1</name>
    <dbReference type="NCBI Taxonomy" id="1229780"/>
    <lineage>
        <taxon>Bacteria</taxon>
        <taxon>Bacillati</taxon>
        <taxon>Actinomycetota</taxon>
        <taxon>Acidimicrobiia</taxon>
        <taxon>Acidimicrobiales</taxon>
        <taxon>Microthrixaceae</taxon>
        <taxon>Candidatus Neomicrothrix</taxon>
    </lineage>
</organism>
<dbReference type="GO" id="GO:0016757">
    <property type="term" value="F:glycosyltransferase activity"/>
    <property type="evidence" value="ECO:0007669"/>
    <property type="project" value="UniProtKB-KW"/>
</dbReference>
<dbReference type="HOGENOM" id="CLU_009583_11_2_11"/>
<dbReference type="PANTHER" id="PTHR12526:SF609">
    <property type="entry name" value="LIPOPOLYSACCHARIDE BIOSYNTHESIS PROTEIN"/>
    <property type="match status" value="1"/>
</dbReference>
<feature type="domain" description="Glycosyl transferase family 1" evidence="3">
    <location>
        <begin position="241"/>
        <end position="401"/>
    </location>
</feature>
<accession>R4YVW3</accession>
<evidence type="ECO:0000259" key="4">
    <source>
        <dbReference type="Pfam" id="PF13579"/>
    </source>
</evidence>
<dbReference type="EMBL" id="CANL01000001">
    <property type="protein sequence ID" value="CCM61950.1"/>
    <property type="molecule type" value="Genomic_DNA"/>
</dbReference>
<dbReference type="Proteomes" id="UP000018291">
    <property type="component" value="Unassembled WGS sequence"/>
</dbReference>
<keyword evidence="1" id="KW-0328">Glycosyltransferase</keyword>
<evidence type="ECO:0000259" key="3">
    <source>
        <dbReference type="Pfam" id="PF00534"/>
    </source>
</evidence>
<dbReference type="Pfam" id="PF13579">
    <property type="entry name" value="Glyco_trans_4_4"/>
    <property type="match status" value="1"/>
</dbReference>
<dbReference type="Pfam" id="PF00534">
    <property type="entry name" value="Glycos_transf_1"/>
    <property type="match status" value="1"/>
</dbReference>
<dbReference type="eggNOG" id="COG0438">
    <property type="taxonomic scope" value="Bacteria"/>
</dbReference>
<reference evidence="5 6" key="1">
    <citation type="journal article" date="2013" name="ISME J.">
        <title>Metabolic model for the filamentous 'Candidatus Microthrix parvicella' based on genomic and metagenomic analyses.</title>
        <authorList>
            <person name="Jon McIlroy S."/>
            <person name="Kristiansen R."/>
            <person name="Albertsen M."/>
            <person name="Michael Karst S."/>
            <person name="Rossetti S."/>
            <person name="Lund Nielsen J."/>
            <person name="Tandoi V."/>
            <person name="James Seviour R."/>
            <person name="Nielsen P.H."/>
        </authorList>
    </citation>
    <scope>NUCLEOTIDE SEQUENCE [LARGE SCALE GENOMIC DNA]</scope>
    <source>
        <strain evidence="5 6">RN1</strain>
    </source>
</reference>
<gene>
    <name evidence="5" type="ORF">BN381_10181</name>
</gene>
<dbReference type="InterPro" id="IPR001296">
    <property type="entry name" value="Glyco_trans_1"/>
</dbReference>
<dbReference type="CDD" id="cd03794">
    <property type="entry name" value="GT4_WbuB-like"/>
    <property type="match status" value="1"/>
</dbReference>
<protein>
    <submittedName>
        <fullName evidence="5">Glycosyl transferase, group 1</fullName>
    </submittedName>
</protein>
<evidence type="ECO:0000313" key="6">
    <source>
        <dbReference type="Proteomes" id="UP000018291"/>
    </source>
</evidence>
<dbReference type="OrthoDB" id="3180470at2"/>
<evidence type="ECO:0000256" key="2">
    <source>
        <dbReference type="ARBA" id="ARBA00022679"/>
    </source>
</evidence>
<dbReference type="AlphaFoldDB" id="R4YVW3"/>
<keyword evidence="6" id="KW-1185">Reference proteome</keyword>
<proteinExistence type="predicted"/>
<dbReference type="Gene3D" id="3.40.50.2000">
    <property type="entry name" value="Glycogen Phosphorylase B"/>
    <property type="match status" value="2"/>
</dbReference>
<dbReference type="InterPro" id="IPR028098">
    <property type="entry name" value="Glyco_trans_4-like_N"/>
</dbReference>
<evidence type="ECO:0000256" key="1">
    <source>
        <dbReference type="ARBA" id="ARBA00022676"/>
    </source>
</evidence>
<name>R4YVW3_9ACTN</name>
<dbReference type="RefSeq" id="WP_012222867.1">
    <property type="nucleotide sequence ID" value="NZ_HG422565.1"/>
</dbReference>
<sequence length="426" mass="45731">MKVLVIAPHFAPDVAPTGEVITSIVGGLADRGHTIHVITALPWYRNHRVEPGWGGRLVRTEATEWGAVSRLHPFPTDKSNIPARALAFGGFTALATLRSLFIRRRPDVVLAMSPPLPLGFPGVLVARARRIPFVFNIQDVFPDVAVEVGAITNQRVIRAASAAERFLYRRADAVTVLSEDLKRNVAAKLGEVPAFDGSTEAVPGRVAGGDSKVEVIPNFVDTERVRPGSTDVAYRSEFGLGDRTVVTYAGNIGLSQPVELLVEVARRMADRSDVVFVINGGGTTLESVRRAAAGLDNVVFVPMQPRERLSEVLAAADIHTILLKHGLARSSVPSKMYSILAAGRPVVASVDADTEVTRVLADAEAGLAATPGSVDDLHDAIAALVDDPDRRRSMGASGRSWVERWLSPASVAEAYEDLFARLIARP</sequence>
<dbReference type="SUPFAM" id="SSF53756">
    <property type="entry name" value="UDP-Glycosyltransferase/glycogen phosphorylase"/>
    <property type="match status" value="1"/>
</dbReference>
<keyword evidence="2 5" id="KW-0808">Transferase</keyword>